<accession>A0ABR8E8R2</accession>
<feature type="region of interest" description="Disordered" evidence="1">
    <location>
        <begin position="1"/>
        <end position="28"/>
    </location>
</feature>
<gene>
    <name evidence="2" type="ORF">H6G72_03415</name>
</gene>
<evidence type="ECO:0000256" key="1">
    <source>
        <dbReference type="SAM" id="MobiDB-lite"/>
    </source>
</evidence>
<dbReference type="RefSeq" id="WP_190877230.1">
    <property type="nucleotide sequence ID" value="NZ_JACJSK010000004.1"/>
</dbReference>
<evidence type="ECO:0000313" key="2">
    <source>
        <dbReference type="EMBL" id="MBD2542920.1"/>
    </source>
</evidence>
<sequence length="47" mass="5157">MTNGICKKPGKKYPQHLTPGRSPPHLTRGDRLYPVIVAANIGTYVLP</sequence>
<evidence type="ECO:0000313" key="3">
    <source>
        <dbReference type="Proteomes" id="UP000641954"/>
    </source>
</evidence>
<dbReference type="Proteomes" id="UP000641954">
    <property type="component" value="Unassembled WGS sequence"/>
</dbReference>
<name>A0ABR8E8R2_9CYAN</name>
<proteinExistence type="predicted"/>
<reference evidence="2 3" key="1">
    <citation type="journal article" date="2020" name="ISME J.">
        <title>Comparative genomics reveals insights into cyanobacterial evolution and habitat adaptation.</title>
        <authorList>
            <person name="Chen M.Y."/>
            <person name="Teng W.K."/>
            <person name="Zhao L."/>
            <person name="Hu C.X."/>
            <person name="Zhou Y.K."/>
            <person name="Han B.P."/>
            <person name="Song L.R."/>
            <person name="Shu W.S."/>
        </authorList>
    </citation>
    <scope>NUCLEOTIDE SEQUENCE [LARGE SCALE GENOMIC DNA]</scope>
    <source>
        <strain evidence="2 3">FACHB-1370</strain>
    </source>
</reference>
<protein>
    <submittedName>
        <fullName evidence="2">Uncharacterized protein</fullName>
    </submittedName>
</protein>
<keyword evidence="3" id="KW-1185">Reference proteome</keyword>
<organism evidence="2 3">
    <name type="scientific">Planktothricoides raciborskii FACHB-1370</name>
    <dbReference type="NCBI Taxonomy" id="2949576"/>
    <lineage>
        <taxon>Bacteria</taxon>
        <taxon>Bacillati</taxon>
        <taxon>Cyanobacteriota</taxon>
        <taxon>Cyanophyceae</taxon>
        <taxon>Oscillatoriophycideae</taxon>
        <taxon>Oscillatoriales</taxon>
        <taxon>Oscillatoriaceae</taxon>
        <taxon>Planktothricoides</taxon>
    </lineage>
</organism>
<dbReference type="EMBL" id="JACJSK010000004">
    <property type="protein sequence ID" value="MBD2542920.1"/>
    <property type="molecule type" value="Genomic_DNA"/>
</dbReference>
<comment type="caution">
    <text evidence="2">The sequence shown here is derived from an EMBL/GenBank/DDBJ whole genome shotgun (WGS) entry which is preliminary data.</text>
</comment>